<feature type="compositionally biased region" description="Basic and acidic residues" evidence="2">
    <location>
        <begin position="1"/>
        <end position="17"/>
    </location>
</feature>
<evidence type="ECO:0000256" key="1">
    <source>
        <dbReference type="ARBA" id="ARBA00008779"/>
    </source>
</evidence>
<protein>
    <recommendedName>
        <fullName evidence="5">Sulfatase N-terminal domain-containing protein</fullName>
    </recommendedName>
</protein>
<proteinExistence type="inferred from homology"/>
<accession>A0ABR1I7B7</accession>
<comment type="similarity">
    <text evidence="1">Belongs to the sulfatase family.</text>
</comment>
<dbReference type="SUPFAM" id="SSF53649">
    <property type="entry name" value="Alkaline phosphatase-like"/>
    <property type="match status" value="1"/>
</dbReference>
<dbReference type="InterPro" id="IPR050738">
    <property type="entry name" value="Sulfatase"/>
</dbReference>
<comment type="caution">
    <text evidence="3">The sequence shown here is derived from an EMBL/GenBank/DDBJ whole genome shotgun (WGS) entry which is preliminary data.</text>
</comment>
<evidence type="ECO:0000313" key="3">
    <source>
        <dbReference type="EMBL" id="KAK7429355.1"/>
    </source>
</evidence>
<gene>
    <name evidence="3" type="ORF">QQZ08_004167</name>
</gene>
<dbReference type="PANTHER" id="PTHR42693">
    <property type="entry name" value="ARYLSULFATASE FAMILY MEMBER"/>
    <property type="match status" value="1"/>
</dbReference>
<dbReference type="InterPro" id="IPR017850">
    <property type="entry name" value="Alkaline_phosphatase_core_sf"/>
</dbReference>
<organism evidence="3 4">
    <name type="scientific">Neonectria magnoliae</name>
    <dbReference type="NCBI Taxonomy" id="2732573"/>
    <lineage>
        <taxon>Eukaryota</taxon>
        <taxon>Fungi</taxon>
        <taxon>Dikarya</taxon>
        <taxon>Ascomycota</taxon>
        <taxon>Pezizomycotina</taxon>
        <taxon>Sordariomycetes</taxon>
        <taxon>Hypocreomycetidae</taxon>
        <taxon>Hypocreales</taxon>
        <taxon>Nectriaceae</taxon>
        <taxon>Neonectria</taxon>
    </lineage>
</organism>
<evidence type="ECO:0008006" key="5">
    <source>
        <dbReference type="Google" id="ProtNLM"/>
    </source>
</evidence>
<evidence type="ECO:0000313" key="4">
    <source>
        <dbReference type="Proteomes" id="UP001498421"/>
    </source>
</evidence>
<dbReference type="Gene3D" id="3.30.1120.10">
    <property type="match status" value="1"/>
</dbReference>
<sequence length="272" mass="31374">MDFGADEKASFNNREESPFEEGFPEEPLGVGEKSPEFLTMSVITLHSEDGEYVDKLPDGWYSSDGYGNKMLEYPQDWKEGGDERPFFAYIYKAYTTEGGVRVPFLVKPPASLAQHGGTITHQFATVMDLAPTIPYLEGSQPRIHAEDFINGWETCGRAACRRGDWKIVFIPKPKGPERWQLYNLAADPGEVHDLAEREPERLRKLVKLWDQYVLETGVVALSPELRRWMASLEEQISENTWIEYEYWQEGAREYSAKFTKKIPRFERRVTTM</sequence>
<dbReference type="Gene3D" id="3.40.720.10">
    <property type="entry name" value="Alkaline Phosphatase, subunit A"/>
    <property type="match status" value="1"/>
</dbReference>
<dbReference type="Proteomes" id="UP001498421">
    <property type="component" value="Unassembled WGS sequence"/>
</dbReference>
<reference evidence="3 4" key="1">
    <citation type="journal article" date="2025" name="Microbiol. Resour. Announc.">
        <title>Draft genome sequences for Neonectria magnoliae and Neonectria punicea, canker pathogens of Liriodendron tulipifera and Acer saccharum in West Virginia.</title>
        <authorList>
            <person name="Petronek H.M."/>
            <person name="Kasson M.T."/>
            <person name="Metheny A.M."/>
            <person name="Stauder C.M."/>
            <person name="Lovett B."/>
            <person name="Lynch S.C."/>
            <person name="Garnas J.R."/>
            <person name="Kasson L.R."/>
            <person name="Stajich J.E."/>
        </authorList>
    </citation>
    <scope>NUCLEOTIDE SEQUENCE [LARGE SCALE GENOMIC DNA]</scope>
    <source>
        <strain evidence="3 4">NRRL 64651</strain>
    </source>
</reference>
<keyword evidence="4" id="KW-1185">Reference proteome</keyword>
<feature type="region of interest" description="Disordered" evidence="2">
    <location>
        <begin position="1"/>
        <end position="31"/>
    </location>
</feature>
<dbReference type="EMBL" id="JAZAVK010000030">
    <property type="protein sequence ID" value="KAK7429355.1"/>
    <property type="molecule type" value="Genomic_DNA"/>
</dbReference>
<name>A0ABR1I7B7_9HYPO</name>
<evidence type="ECO:0000256" key="2">
    <source>
        <dbReference type="SAM" id="MobiDB-lite"/>
    </source>
</evidence>
<dbReference type="PANTHER" id="PTHR42693:SF46">
    <property type="entry name" value="PUTATIVE (AFU_ORTHOLOGUE AFUA_5G12940)-RELATED"/>
    <property type="match status" value="1"/>
</dbReference>